<protein>
    <recommendedName>
        <fullName evidence="1">ATP-grasp domain-containing protein</fullName>
    </recommendedName>
</protein>
<sequence>MIPMTSPSTMILWWPRTSDLGIPVPRTVMIAIDPPTDAEVLIYTCTVHHPADVDVDDPECRSMISGYDERIAAAGEEIGFPLFVRTDQVSGKHGWNDTCYVPDAAVLRRRLGSVIEEHGTALWMEGPEGAVSALALREFLDLDAPFRAFNGMPVARERRYFVSDGEVVCHHPYWEDADNIEKGLAYRAADAPANWRELHAELNREPDDEVVLLSDYARRVSAAIEGAWSVDFAYARDGTWYLIDMAQADRSWHPEHGA</sequence>
<feature type="non-terminal residue" evidence="2">
    <location>
        <position position="258"/>
    </location>
</feature>
<dbReference type="InterPro" id="IPR025643">
    <property type="entry name" value="R2K_3"/>
</dbReference>
<evidence type="ECO:0000259" key="1">
    <source>
        <dbReference type="Pfam" id="PF14243"/>
    </source>
</evidence>
<organism evidence="2">
    <name type="scientific">marine sediment metagenome</name>
    <dbReference type="NCBI Taxonomy" id="412755"/>
    <lineage>
        <taxon>unclassified sequences</taxon>
        <taxon>metagenomes</taxon>
        <taxon>ecological metagenomes</taxon>
    </lineage>
</organism>
<dbReference type="AlphaFoldDB" id="A0A0F8Z0I6"/>
<accession>A0A0F8Z0I6</accession>
<proteinExistence type="predicted"/>
<dbReference type="Pfam" id="PF14243">
    <property type="entry name" value="R2K_3"/>
    <property type="match status" value="1"/>
</dbReference>
<gene>
    <name evidence="2" type="ORF">LCGC14_3030120</name>
</gene>
<evidence type="ECO:0000313" key="2">
    <source>
        <dbReference type="EMBL" id="KKK59864.1"/>
    </source>
</evidence>
<comment type="caution">
    <text evidence="2">The sequence shown here is derived from an EMBL/GenBank/DDBJ whole genome shotgun (WGS) entry which is preliminary data.</text>
</comment>
<reference evidence="2" key="1">
    <citation type="journal article" date="2015" name="Nature">
        <title>Complex archaea that bridge the gap between prokaryotes and eukaryotes.</title>
        <authorList>
            <person name="Spang A."/>
            <person name="Saw J.H."/>
            <person name="Jorgensen S.L."/>
            <person name="Zaremba-Niedzwiedzka K."/>
            <person name="Martijn J."/>
            <person name="Lind A.E."/>
            <person name="van Eijk R."/>
            <person name="Schleper C."/>
            <person name="Guy L."/>
            <person name="Ettema T.J."/>
        </authorList>
    </citation>
    <scope>NUCLEOTIDE SEQUENCE</scope>
</reference>
<name>A0A0F8Z0I6_9ZZZZ</name>
<dbReference type="EMBL" id="LAZR01063252">
    <property type="protein sequence ID" value="KKK59864.1"/>
    <property type="molecule type" value="Genomic_DNA"/>
</dbReference>
<feature type="domain" description="ATP-grasp" evidence="1">
    <location>
        <begin position="80"/>
        <end position="254"/>
    </location>
</feature>